<dbReference type="Proteomes" id="UP001279553">
    <property type="component" value="Unassembled WGS sequence"/>
</dbReference>
<proteinExistence type="predicted"/>
<dbReference type="AlphaFoldDB" id="A0AAW9DR51"/>
<dbReference type="SUPFAM" id="SSF48613">
    <property type="entry name" value="Heme oxygenase-like"/>
    <property type="match status" value="1"/>
</dbReference>
<dbReference type="InterPro" id="IPR016084">
    <property type="entry name" value="Haem_Oase-like_multi-hlx"/>
</dbReference>
<name>A0AAW9DR51_ACIAO</name>
<comment type="caution">
    <text evidence="1">The sequence shown here is derived from an EMBL/GenBank/DDBJ whole genome shotgun (WGS) entry which is preliminary data.</text>
</comment>
<evidence type="ECO:0000313" key="2">
    <source>
        <dbReference type="Proteomes" id="UP001279553"/>
    </source>
</evidence>
<evidence type="ECO:0000313" key="1">
    <source>
        <dbReference type="EMBL" id="MDX5931024.1"/>
    </source>
</evidence>
<dbReference type="RefSeq" id="WP_319613944.1">
    <property type="nucleotide sequence ID" value="NZ_JAWXYB010000018.1"/>
</dbReference>
<accession>A0AAW9DR51</accession>
<organism evidence="1 2">
    <name type="scientific">Acidiphilium acidophilum</name>
    <name type="common">Thiobacillus acidophilus</name>
    <dbReference type="NCBI Taxonomy" id="76588"/>
    <lineage>
        <taxon>Bacteria</taxon>
        <taxon>Pseudomonadati</taxon>
        <taxon>Pseudomonadota</taxon>
        <taxon>Alphaproteobacteria</taxon>
        <taxon>Acetobacterales</taxon>
        <taxon>Acidocellaceae</taxon>
        <taxon>Acidiphilium</taxon>
    </lineage>
</organism>
<dbReference type="EMBL" id="JAWXYB010000018">
    <property type="protein sequence ID" value="MDX5931024.1"/>
    <property type="molecule type" value="Genomic_DNA"/>
</dbReference>
<protein>
    <recommendedName>
        <fullName evidence="3">Thiaminase-2/PQQC domain-containing protein</fullName>
    </recommendedName>
</protein>
<evidence type="ECO:0008006" key="3">
    <source>
        <dbReference type="Google" id="ProtNLM"/>
    </source>
</evidence>
<dbReference type="Gene3D" id="1.20.910.10">
    <property type="entry name" value="Heme oxygenase-like"/>
    <property type="match status" value="1"/>
</dbReference>
<reference evidence="1 2" key="1">
    <citation type="submission" date="2023-11" db="EMBL/GenBank/DDBJ databases">
        <title>MicrobeMod: A computational toolkit for identifying prokaryotic methylation and restriction-modification with nanopore sequencing.</title>
        <authorList>
            <person name="Crits-Christoph A."/>
            <person name="Kang S.C."/>
            <person name="Lee H."/>
            <person name="Ostrov N."/>
        </authorList>
    </citation>
    <scope>NUCLEOTIDE SEQUENCE [LARGE SCALE GENOMIC DNA]</scope>
    <source>
        <strain evidence="1 2">DSMZ 700</strain>
    </source>
</reference>
<gene>
    <name evidence="1" type="ORF">SIL87_09635</name>
</gene>
<sequence length="240" mass="26849">MYALLYGDTILDRGALREFMRAQVRGAPLLRACAEGDTAAVAALLSGFWPFVDAFEKAIDRQVAGLPIRPLVERFGRERTHAYFDMARAAVREMHEEEGSHALLWQEGARARRVDLAEYQLVDGVERLVAQATTRDPVAFFCWLAGTEYIAEEMAAYLCESPRFLALFPEGRWTWGEAHTEVHDGPSHLEIDEDLARAYHPSDDDAVASRALWDGIVACQALFADAAADVYDRMNMLQPA</sequence>
<keyword evidence="2" id="KW-1185">Reference proteome</keyword>